<sequence length="85" mass="8497">MRGAEVAVSSGSMTKTDTSKLEGGAPSSESSGTVPGRRESVCSKVSHATPAAGRQGRTSNIVEGAACGVGWLGAWRRCGGAMLSV</sequence>
<dbReference type="RefSeq" id="XP_005717714.1">
    <property type="nucleotide sequence ID" value="XM_005717657.1"/>
</dbReference>
<organism evidence="2 3">
    <name type="scientific">Chondrus crispus</name>
    <name type="common">Carrageen Irish moss</name>
    <name type="synonym">Polymorpha crispa</name>
    <dbReference type="NCBI Taxonomy" id="2769"/>
    <lineage>
        <taxon>Eukaryota</taxon>
        <taxon>Rhodophyta</taxon>
        <taxon>Florideophyceae</taxon>
        <taxon>Rhodymeniophycidae</taxon>
        <taxon>Gigartinales</taxon>
        <taxon>Gigartinaceae</taxon>
        <taxon>Chondrus</taxon>
    </lineage>
</organism>
<dbReference type="KEGG" id="ccp:CHC_T00006072001"/>
<keyword evidence="3" id="KW-1185">Reference proteome</keyword>
<gene>
    <name evidence="2" type="ORF">CHC_T00006072001</name>
</gene>
<reference evidence="3" key="1">
    <citation type="journal article" date="2013" name="Proc. Natl. Acad. Sci. U.S.A.">
        <title>Genome structure and metabolic features in the red seaweed Chondrus crispus shed light on evolution of the Archaeplastida.</title>
        <authorList>
            <person name="Collen J."/>
            <person name="Porcel B."/>
            <person name="Carre W."/>
            <person name="Ball S.G."/>
            <person name="Chaparro C."/>
            <person name="Tonon T."/>
            <person name="Barbeyron T."/>
            <person name="Michel G."/>
            <person name="Noel B."/>
            <person name="Valentin K."/>
            <person name="Elias M."/>
            <person name="Artiguenave F."/>
            <person name="Arun A."/>
            <person name="Aury J.M."/>
            <person name="Barbosa-Neto J.F."/>
            <person name="Bothwell J.H."/>
            <person name="Bouget F.Y."/>
            <person name="Brillet L."/>
            <person name="Cabello-Hurtado F."/>
            <person name="Capella-Gutierrez S."/>
            <person name="Charrier B."/>
            <person name="Cladiere L."/>
            <person name="Cock J.M."/>
            <person name="Coelho S.M."/>
            <person name="Colleoni C."/>
            <person name="Czjzek M."/>
            <person name="Da Silva C."/>
            <person name="Delage L."/>
            <person name="Denoeud F."/>
            <person name="Deschamps P."/>
            <person name="Dittami S.M."/>
            <person name="Gabaldon T."/>
            <person name="Gachon C.M."/>
            <person name="Groisillier A."/>
            <person name="Herve C."/>
            <person name="Jabbari K."/>
            <person name="Katinka M."/>
            <person name="Kloareg B."/>
            <person name="Kowalczyk N."/>
            <person name="Labadie K."/>
            <person name="Leblanc C."/>
            <person name="Lopez P.J."/>
            <person name="McLachlan D.H."/>
            <person name="Meslet-Cladiere L."/>
            <person name="Moustafa A."/>
            <person name="Nehr Z."/>
            <person name="Nyvall Collen P."/>
            <person name="Panaud O."/>
            <person name="Partensky F."/>
            <person name="Poulain J."/>
            <person name="Rensing S.A."/>
            <person name="Rousvoal S."/>
            <person name="Samson G."/>
            <person name="Symeonidi A."/>
            <person name="Weissenbach J."/>
            <person name="Zambounis A."/>
            <person name="Wincker P."/>
            <person name="Boyen C."/>
        </authorList>
    </citation>
    <scope>NUCLEOTIDE SEQUENCE [LARGE SCALE GENOMIC DNA]</scope>
    <source>
        <strain evidence="3">cv. Stackhouse</strain>
    </source>
</reference>
<evidence type="ECO:0000313" key="3">
    <source>
        <dbReference type="Proteomes" id="UP000012073"/>
    </source>
</evidence>
<dbReference type="AlphaFoldDB" id="R7QJA1"/>
<proteinExistence type="predicted"/>
<feature type="region of interest" description="Disordered" evidence="1">
    <location>
        <begin position="1"/>
        <end position="57"/>
    </location>
</feature>
<evidence type="ECO:0000313" key="2">
    <source>
        <dbReference type="EMBL" id="CDF37843.1"/>
    </source>
</evidence>
<dbReference type="Proteomes" id="UP000012073">
    <property type="component" value="Unassembled WGS sequence"/>
</dbReference>
<accession>R7QJA1</accession>
<evidence type="ECO:0000256" key="1">
    <source>
        <dbReference type="SAM" id="MobiDB-lite"/>
    </source>
</evidence>
<dbReference type="Gramene" id="CDF37843">
    <property type="protein sequence ID" value="CDF37843"/>
    <property type="gene ID" value="CHC_T00006072001"/>
</dbReference>
<dbReference type="EMBL" id="HG001877">
    <property type="protein sequence ID" value="CDF37843.1"/>
    <property type="molecule type" value="Genomic_DNA"/>
</dbReference>
<name>R7QJA1_CHOCR</name>
<protein>
    <submittedName>
        <fullName evidence="2">Uncharacterized protein</fullName>
    </submittedName>
</protein>
<dbReference type="GeneID" id="17325430"/>